<dbReference type="InterPro" id="IPR003953">
    <property type="entry name" value="FAD-dep_OxRdtase_2_FAD-bd"/>
</dbReference>
<comment type="cofactor">
    <cofactor evidence="1">
        <name>FAD</name>
        <dbReference type="ChEBI" id="CHEBI:57692"/>
    </cofactor>
</comment>
<evidence type="ECO:0000256" key="10">
    <source>
        <dbReference type="SAM" id="MobiDB-lite"/>
    </source>
</evidence>
<evidence type="ECO:0000256" key="1">
    <source>
        <dbReference type="ARBA" id="ARBA00001974"/>
    </source>
</evidence>
<dbReference type="AlphaFoldDB" id="A0A3P4AZZ9"/>
<dbReference type="Pfam" id="PF02910">
    <property type="entry name" value="Succ_DH_flav_C"/>
    <property type="match status" value="1"/>
</dbReference>
<evidence type="ECO:0000256" key="7">
    <source>
        <dbReference type="ARBA" id="ARBA00022827"/>
    </source>
</evidence>
<keyword evidence="8 13" id="KW-0560">Oxidoreductase</keyword>
<evidence type="ECO:0000313" key="14">
    <source>
        <dbReference type="Proteomes" id="UP000277294"/>
    </source>
</evidence>
<sequence length="572" mass="60655">MPERLHASSDRYPPAGRDDALALETDVLVIGGSLAGAWAALSARRSGARVVLAEKGYVGTAGAAAPANVGGYYANPSDPEQAHKAVHARHASACDMDDLAHVRKVYVQSFHAYSELEALGFQFHSRPNGLSQMGRFIGGYTLHFLRQALKKAGVKILDHCPALELLRDGDGGIAGAAGIARQQRKPWTVRAGAVVAATGGGSFLSGAMGTRGLTCDGHLMAAEAGATLANLEFSALYGFAPLGSPSTKGFMYDSATFYDGNRRPLDAGSGRKATEALARAILETGGAYAVLDKAPEGFERWARLNHAVSFLYFDRLGINPFKDLWPLQMLLEGHTRGVGGLVIDARCATGVPGLYAAGDLTDRLRLVGAGMSGGGPAVAWCFASGQWAGEAAAAHALSRPASRGALQGLGTAGLRPRRQPRHDLADTVRDGTREEILPLQKHYFRSAATLGTSLDKLDALWHQARDHLAPEGPDHALAAREAAALAASARWLQTCALHRQETRGLHRRHDFPAQNAGGLLYTQRISGLDHPRLWREPLAWAQDAPPPLAGPRAAGDTPRQPQDTSLTASHAH</sequence>
<protein>
    <recommendedName>
        <fullName evidence="4">L-aspartate oxidase</fullName>
        <ecNumber evidence="4">1.4.3.16</ecNumber>
    </recommendedName>
</protein>
<evidence type="ECO:0000256" key="6">
    <source>
        <dbReference type="ARBA" id="ARBA00022642"/>
    </source>
</evidence>
<dbReference type="Gene3D" id="3.90.700.10">
    <property type="entry name" value="Succinate dehydrogenase/fumarate reductase flavoprotein, catalytic domain"/>
    <property type="match status" value="1"/>
</dbReference>
<keyword evidence="7" id="KW-0274">FAD</keyword>
<reference evidence="13 14" key="1">
    <citation type="submission" date="2018-10" db="EMBL/GenBank/DDBJ databases">
        <authorList>
            <person name="Criscuolo A."/>
        </authorList>
    </citation>
    <scope>NUCLEOTIDE SEQUENCE [LARGE SCALE GENOMIC DNA]</scope>
    <source>
        <strain evidence="13">DnA1</strain>
    </source>
</reference>
<dbReference type="PANTHER" id="PTHR42716:SF2">
    <property type="entry name" value="L-ASPARTATE OXIDASE, CHLOROPLASTIC"/>
    <property type="match status" value="1"/>
</dbReference>
<evidence type="ECO:0000259" key="12">
    <source>
        <dbReference type="Pfam" id="PF02910"/>
    </source>
</evidence>
<dbReference type="Pfam" id="PF00890">
    <property type="entry name" value="FAD_binding_2"/>
    <property type="match status" value="1"/>
</dbReference>
<dbReference type="Proteomes" id="UP000277294">
    <property type="component" value="Unassembled WGS sequence"/>
</dbReference>
<organism evidence="13 14">
    <name type="scientific">Pigmentiphaga humi</name>
    <dbReference type="NCBI Taxonomy" id="2478468"/>
    <lineage>
        <taxon>Bacteria</taxon>
        <taxon>Pseudomonadati</taxon>
        <taxon>Pseudomonadota</taxon>
        <taxon>Betaproteobacteria</taxon>
        <taxon>Burkholderiales</taxon>
        <taxon>Alcaligenaceae</taxon>
        <taxon>Pigmentiphaga</taxon>
    </lineage>
</organism>
<evidence type="ECO:0000256" key="2">
    <source>
        <dbReference type="ARBA" id="ARBA00004950"/>
    </source>
</evidence>
<feature type="domain" description="FAD-dependent oxidoreductase 2 FAD-binding" evidence="11">
    <location>
        <begin position="26"/>
        <end position="361"/>
    </location>
</feature>
<name>A0A3P4AZZ9_9BURK</name>
<evidence type="ECO:0000256" key="3">
    <source>
        <dbReference type="ARBA" id="ARBA00008562"/>
    </source>
</evidence>
<dbReference type="PRINTS" id="PR00368">
    <property type="entry name" value="FADPNR"/>
</dbReference>
<evidence type="ECO:0000256" key="5">
    <source>
        <dbReference type="ARBA" id="ARBA00022630"/>
    </source>
</evidence>
<dbReference type="InterPro" id="IPR036188">
    <property type="entry name" value="FAD/NAD-bd_sf"/>
</dbReference>
<keyword evidence="14" id="KW-1185">Reference proteome</keyword>
<dbReference type="InterPro" id="IPR015939">
    <property type="entry name" value="Fum_Rdtase/Succ_DH_flav-like_C"/>
</dbReference>
<dbReference type="EMBL" id="UWPJ01000013">
    <property type="protein sequence ID" value="VCU69362.1"/>
    <property type="molecule type" value="Genomic_DNA"/>
</dbReference>
<dbReference type="InterPro" id="IPR037099">
    <property type="entry name" value="Fum_R/Succ_DH_flav-like_C_sf"/>
</dbReference>
<gene>
    <name evidence="13" type="primary">nadB_1</name>
    <name evidence="13" type="ORF">PIGHUM_01424</name>
</gene>
<dbReference type="PANTHER" id="PTHR42716">
    <property type="entry name" value="L-ASPARTATE OXIDASE"/>
    <property type="match status" value="1"/>
</dbReference>
<dbReference type="RefSeq" id="WP_124078709.1">
    <property type="nucleotide sequence ID" value="NZ_UWPJ01000013.1"/>
</dbReference>
<proteinExistence type="inferred from homology"/>
<accession>A0A3P4AZZ9</accession>
<comment type="similarity">
    <text evidence="3">Belongs to the FAD-dependent oxidoreductase 2 family. NadB subfamily.</text>
</comment>
<feature type="compositionally biased region" description="Polar residues" evidence="10">
    <location>
        <begin position="559"/>
        <end position="572"/>
    </location>
</feature>
<dbReference type="GO" id="GO:0008734">
    <property type="term" value="F:L-aspartate oxidase activity"/>
    <property type="evidence" value="ECO:0007669"/>
    <property type="project" value="UniProtKB-EC"/>
</dbReference>
<evidence type="ECO:0000256" key="4">
    <source>
        <dbReference type="ARBA" id="ARBA00012173"/>
    </source>
</evidence>
<dbReference type="InterPro" id="IPR027477">
    <property type="entry name" value="Succ_DH/fumarate_Rdtase_cat_sf"/>
</dbReference>
<dbReference type="Gene3D" id="3.50.50.60">
    <property type="entry name" value="FAD/NAD(P)-binding domain"/>
    <property type="match status" value="1"/>
</dbReference>
<comment type="pathway">
    <text evidence="2">Cofactor biosynthesis; NAD(+) biosynthesis; iminoaspartate from L-aspartate (oxidase route): step 1/1.</text>
</comment>
<dbReference type="InterPro" id="IPR005288">
    <property type="entry name" value="NadB"/>
</dbReference>
<dbReference type="GO" id="GO:0009435">
    <property type="term" value="P:NAD+ biosynthetic process"/>
    <property type="evidence" value="ECO:0007669"/>
    <property type="project" value="InterPro"/>
</dbReference>
<keyword evidence="5" id="KW-0285">Flavoprotein</keyword>
<dbReference type="SUPFAM" id="SSF51905">
    <property type="entry name" value="FAD/NAD(P)-binding domain"/>
    <property type="match status" value="1"/>
</dbReference>
<evidence type="ECO:0000259" key="11">
    <source>
        <dbReference type="Pfam" id="PF00890"/>
    </source>
</evidence>
<evidence type="ECO:0000313" key="13">
    <source>
        <dbReference type="EMBL" id="VCU69362.1"/>
    </source>
</evidence>
<evidence type="ECO:0000256" key="9">
    <source>
        <dbReference type="ARBA" id="ARBA00048305"/>
    </source>
</evidence>
<evidence type="ECO:0000256" key="8">
    <source>
        <dbReference type="ARBA" id="ARBA00023002"/>
    </source>
</evidence>
<keyword evidence="6" id="KW-0662">Pyridine nucleotide biosynthesis</keyword>
<dbReference type="SUPFAM" id="SSF46977">
    <property type="entry name" value="Succinate dehydrogenase/fumarate reductase flavoprotein C-terminal domain"/>
    <property type="match status" value="1"/>
</dbReference>
<dbReference type="EC" id="1.4.3.16" evidence="4"/>
<feature type="domain" description="Fumarate reductase/succinate dehydrogenase flavoprotein-like C-terminal" evidence="12">
    <location>
        <begin position="443"/>
        <end position="520"/>
    </location>
</feature>
<feature type="region of interest" description="Disordered" evidence="10">
    <location>
        <begin position="542"/>
        <end position="572"/>
    </location>
</feature>
<dbReference type="Gene3D" id="1.20.58.100">
    <property type="entry name" value="Fumarate reductase/succinate dehydrogenase flavoprotein-like, C-terminal domain"/>
    <property type="match status" value="1"/>
</dbReference>
<dbReference type="OrthoDB" id="9805351at2"/>
<comment type="catalytic activity">
    <reaction evidence="9">
        <text>L-aspartate + O2 = iminosuccinate + H2O2</text>
        <dbReference type="Rhea" id="RHEA:25876"/>
        <dbReference type="ChEBI" id="CHEBI:15379"/>
        <dbReference type="ChEBI" id="CHEBI:16240"/>
        <dbReference type="ChEBI" id="CHEBI:29991"/>
        <dbReference type="ChEBI" id="CHEBI:77875"/>
        <dbReference type="EC" id="1.4.3.16"/>
    </reaction>
    <physiologicalReaction direction="left-to-right" evidence="9">
        <dbReference type="Rhea" id="RHEA:25877"/>
    </physiologicalReaction>
</comment>